<sequence length="287" mass="32805">MRLEDINIRDPFVLPYGGVYYMYGTRAKTCWGKADGFDCYTSSDLVTWDGPFEVFHKPEDFWADKNYWAPEVHVYKGSFYMFATFNSEALDKKGTMILSSDDPLGTFKIHSEGKITPDEWNCLDGTFYLSPDQKPYMVFSHEWMDVGDGQICAVELSEDLKRPVSEPRTLFCASMAKPWVKSITHRLWDGPVYVTDGPFLHRLKNGELIMLWATMADQGYAEGIARSDNGDISGNWTVDNKPLFDKDGGHGMLFETFEGELFLVLHQPNETPLEHPVFIKLDEKDIS</sequence>
<dbReference type="Pfam" id="PF04616">
    <property type="entry name" value="Glyco_hydro_43"/>
    <property type="match status" value="1"/>
</dbReference>
<gene>
    <name evidence="6" type="ORF">SAMN02745247_00082</name>
</gene>
<evidence type="ECO:0000256" key="1">
    <source>
        <dbReference type="ARBA" id="ARBA00004834"/>
    </source>
</evidence>
<evidence type="ECO:0000256" key="5">
    <source>
        <dbReference type="RuleBase" id="RU361187"/>
    </source>
</evidence>
<dbReference type="RefSeq" id="WP_072700078.1">
    <property type="nucleotide sequence ID" value="NZ_FRDH01000003.1"/>
</dbReference>
<dbReference type="CDD" id="cd08981">
    <property type="entry name" value="GH43_Bt1873-like"/>
    <property type="match status" value="1"/>
</dbReference>
<dbReference type="AlphaFoldDB" id="A0A1M7RQF4"/>
<dbReference type="GO" id="GO:0005975">
    <property type="term" value="P:carbohydrate metabolic process"/>
    <property type="evidence" value="ECO:0007669"/>
    <property type="project" value="InterPro"/>
</dbReference>
<evidence type="ECO:0000313" key="7">
    <source>
        <dbReference type="Proteomes" id="UP000184097"/>
    </source>
</evidence>
<dbReference type="PANTHER" id="PTHR43301">
    <property type="entry name" value="ARABINAN ENDO-1,5-ALPHA-L-ARABINOSIDASE"/>
    <property type="match status" value="1"/>
</dbReference>
<dbReference type="GO" id="GO:0004553">
    <property type="term" value="F:hydrolase activity, hydrolyzing O-glycosyl compounds"/>
    <property type="evidence" value="ECO:0007669"/>
    <property type="project" value="InterPro"/>
</dbReference>
<protein>
    <submittedName>
        <fullName evidence="6">Beta-xylosidase, GH43 family</fullName>
    </submittedName>
</protein>
<dbReference type="InterPro" id="IPR023296">
    <property type="entry name" value="Glyco_hydro_beta-prop_sf"/>
</dbReference>
<dbReference type="Proteomes" id="UP000184097">
    <property type="component" value="Unassembled WGS sequence"/>
</dbReference>
<dbReference type="InterPro" id="IPR050727">
    <property type="entry name" value="GH43_arabinanases"/>
</dbReference>
<reference evidence="6 7" key="1">
    <citation type="submission" date="2016-12" db="EMBL/GenBank/DDBJ databases">
        <authorList>
            <person name="Song W.-J."/>
            <person name="Kurnit D.M."/>
        </authorList>
    </citation>
    <scope>NUCLEOTIDE SEQUENCE [LARGE SCALE GENOMIC DNA]</scope>
    <source>
        <strain evidence="6 7">DSM 14810</strain>
    </source>
</reference>
<evidence type="ECO:0000256" key="4">
    <source>
        <dbReference type="ARBA" id="ARBA00023295"/>
    </source>
</evidence>
<dbReference type="InterPro" id="IPR006710">
    <property type="entry name" value="Glyco_hydro_43"/>
</dbReference>
<proteinExistence type="inferred from homology"/>
<keyword evidence="4 5" id="KW-0326">Glycosidase</keyword>
<name>A0A1M7RQF4_9FIRM</name>
<organism evidence="6 7">
    <name type="scientific">Butyrivibrio hungatei DSM 14810</name>
    <dbReference type="NCBI Taxonomy" id="1121132"/>
    <lineage>
        <taxon>Bacteria</taxon>
        <taxon>Bacillati</taxon>
        <taxon>Bacillota</taxon>
        <taxon>Clostridia</taxon>
        <taxon>Lachnospirales</taxon>
        <taxon>Lachnospiraceae</taxon>
        <taxon>Butyrivibrio</taxon>
    </lineage>
</organism>
<comment type="pathway">
    <text evidence="1">Glycan metabolism; L-arabinan degradation.</text>
</comment>
<dbReference type="EMBL" id="FRDH01000003">
    <property type="protein sequence ID" value="SHN48553.1"/>
    <property type="molecule type" value="Genomic_DNA"/>
</dbReference>
<accession>A0A1M7RQF4</accession>
<keyword evidence="3 5" id="KW-0378">Hydrolase</keyword>
<dbReference type="PANTHER" id="PTHR43301:SF3">
    <property type="entry name" value="ARABINAN ENDO-1,5-ALPHA-L-ARABINOSIDASE A-RELATED"/>
    <property type="match status" value="1"/>
</dbReference>
<evidence type="ECO:0000313" key="6">
    <source>
        <dbReference type="EMBL" id="SHN48553.1"/>
    </source>
</evidence>
<evidence type="ECO:0000256" key="2">
    <source>
        <dbReference type="ARBA" id="ARBA00009865"/>
    </source>
</evidence>
<dbReference type="SUPFAM" id="SSF75005">
    <property type="entry name" value="Arabinanase/levansucrase/invertase"/>
    <property type="match status" value="1"/>
</dbReference>
<comment type="similarity">
    <text evidence="2 5">Belongs to the glycosyl hydrolase 43 family.</text>
</comment>
<evidence type="ECO:0000256" key="3">
    <source>
        <dbReference type="ARBA" id="ARBA00022801"/>
    </source>
</evidence>
<dbReference type="Gene3D" id="2.115.10.20">
    <property type="entry name" value="Glycosyl hydrolase domain, family 43"/>
    <property type="match status" value="1"/>
</dbReference>